<evidence type="ECO:0000313" key="4">
    <source>
        <dbReference type="Proteomes" id="UP000005143"/>
    </source>
</evidence>
<dbReference type="PANTHER" id="PTHR33371">
    <property type="entry name" value="INTERMEMBRANE PHOSPHOLIPID TRANSPORT SYSTEM BINDING PROTEIN MLAD-RELATED"/>
    <property type="match status" value="1"/>
</dbReference>
<evidence type="ECO:0000259" key="2">
    <source>
        <dbReference type="Pfam" id="PF02470"/>
    </source>
</evidence>
<dbReference type="InterPro" id="IPR003399">
    <property type="entry name" value="Mce/MlaD"/>
</dbReference>
<dbReference type="Pfam" id="PF02470">
    <property type="entry name" value="MlaD"/>
    <property type="match status" value="1"/>
</dbReference>
<feature type="compositionally biased region" description="Low complexity" evidence="1">
    <location>
        <begin position="390"/>
        <end position="413"/>
    </location>
</feature>
<dbReference type="PATRIC" id="fig|1097667.3.peg.2460"/>
<dbReference type="PANTHER" id="PTHR33371:SF4">
    <property type="entry name" value="INTERMEMBRANE PHOSPHOLIPID TRANSPORT SYSTEM BINDING PROTEIN MLAD"/>
    <property type="match status" value="1"/>
</dbReference>
<comment type="caution">
    <text evidence="3">The sequence shown here is derived from an EMBL/GenBank/DDBJ whole genome shotgun (WGS) entry which is preliminary data.</text>
</comment>
<sequence>MSARALRRVALAGLAVAVAIAIGLLATSGDHGYRLRVQMDDAAGLRKDFVVKIAGAPVGKVVDVQLDRDDRGVALLELDAAAAPVGRDARAAIRSSNLLGEKYVDLTPGDATRPAPSGFEIVRARTATPSDLDDLLSVLDPDTRVALSAFLVNQGDALVGRGADLAAALQRMPRTLDAAHELVAGLGHDNRALGSLVRRSDRILASAVPRRQELGRLVATAGDALATLDGRRERLGATVRRAPAAIRQLRASLTELERAAQPLRPAARGLQATAPPLTETLRALPSFGAAARPTLRTARSVAPSLERLGAEATPVVQRLTPVGADLRTFSTALRPVTKLLDLGIADTLGVMQGWARAIQNRDPAGHVFRVNVELGGDLLDLLNRYVQGPTTAGRARATRPPATGSRSAAAAPRPSDRRPDAAPTPTTSPAPRKPPAGSAATPPGTEDRPAGNPITSLLDLLLHP</sequence>
<feature type="compositionally biased region" description="Low complexity" evidence="1">
    <location>
        <begin position="435"/>
        <end position="444"/>
    </location>
</feature>
<accession>H0E6M8</accession>
<feature type="domain" description="Mce/MlaD" evidence="2">
    <location>
        <begin position="32"/>
        <end position="109"/>
    </location>
</feature>
<evidence type="ECO:0000313" key="3">
    <source>
        <dbReference type="EMBL" id="EHN10675.1"/>
    </source>
</evidence>
<evidence type="ECO:0000256" key="1">
    <source>
        <dbReference type="SAM" id="MobiDB-lite"/>
    </source>
</evidence>
<gene>
    <name evidence="3" type="ORF">PAI11_24780</name>
</gene>
<dbReference type="AlphaFoldDB" id="H0E6M8"/>
<dbReference type="RefSeq" id="WP_007575506.1">
    <property type="nucleotide sequence ID" value="NZ_AGUD01000206.1"/>
</dbReference>
<feature type="region of interest" description="Disordered" evidence="1">
    <location>
        <begin position="390"/>
        <end position="464"/>
    </location>
</feature>
<dbReference type="OrthoDB" id="5242119at2"/>
<name>H0E6M8_9ACTN</name>
<dbReference type="EMBL" id="AGUD01000206">
    <property type="protein sequence ID" value="EHN10675.1"/>
    <property type="molecule type" value="Genomic_DNA"/>
</dbReference>
<keyword evidence="4" id="KW-1185">Reference proteome</keyword>
<organism evidence="3 4">
    <name type="scientific">Patulibacter medicamentivorans</name>
    <dbReference type="NCBI Taxonomy" id="1097667"/>
    <lineage>
        <taxon>Bacteria</taxon>
        <taxon>Bacillati</taxon>
        <taxon>Actinomycetota</taxon>
        <taxon>Thermoleophilia</taxon>
        <taxon>Solirubrobacterales</taxon>
        <taxon>Patulibacteraceae</taxon>
        <taxon>Patulibacter</taxon>
    </lineage>
</organism>
<dbReference type="Proteomes" id="UP000005143">
    <property type="component" value="Unassembled WGS sequence"/>
</dbReference>
<proteinExistence type="predicted"/>
<dbReference type="InterPro" id="IPR052336">
    <property type="entry name" value="MlaD_Phospholipid_Transporter"/>
</dbReference>
<protein>
    <submittedName>
        <fullName evidence="3">Virulence factor Mce family protein</fullName>
    </submittedName>
</protein>
<reference evidence="3 4" key="1">
    <citation type="journal article" date="2013" name="Biodegradation">
        <title>Quantitative proteomic analysis of ibuprofen-degrading Patulibacter sp. strain I11.</title>
        <authorList>
            <person name="Almeida B."/>
            <person name="Kjeldal H."/>
            <person name="Lolas I."/>
            <person name="Knudsen A.D."/>
            <person name="Carvalho G."/>
            <person name="Nielsen K.L."/>
            <person name="Barreto Crespo M.T."/>
            <person name="Stensballe A."/>
            <person name="Nielsen J.L."/>
        </authorList>
    </citation>
    <scope>NUCLEOTIDE SEQUENCE [LARGE SCALE GENOMIC DNA]</scope>
    <source>
        <strain evidence="3 4">I11</strain>
    </source>
</reference>